<dbReference type="Pfam" id="PF00015">
    <property type="entry name" value="MCPsignal"/>
    <property type="match status" value="1"/>
</dbReference>
<dbReference type="PANTHER" id="PTHR32089">
    <property type="entry name" value="METHYL-ACCEPTING CHEMOTAXIS PROTEIN MCPB"/>
    <property type="match status" value="1"/>
</dbReference>
<dbReference type="Gene3D" id="1.10.287.950">
    <property type="entry name" value="Methyl-accepting chemotaxis protein"/>
    <property type="match status" value="1"/>
</dbReference>
<dbReference type="SUPFAM" id="SSF58104">
    <property type="entry name" value="Methyl-accepting chemotaxis protein (MCP) signaling domain"/>
    <property type="match status" value="1"/>
</dbReference>
<gene>
    <name evidence="12" type="ORF">ACFQ1C_02120</name>
</gene>
<dbReference type="InterPro" id="IPR000727">
    <property type="entry name" value="T_SNARE_dom"/>
</dbReference>
<keyword evidence="6 8" id="KW-0807">Transducer</keyword>
<evidence type="ECO:0000259" key="10">
    <source>
        <dbReference type="PROSITE" id="PS50111"/>
    </source>
</evidence>
<keyword evidence="4 9" id="KW-1133">Transmembrane helix</keyword>
<keyword evidence="13" id="KW-1185">Reference proteome</keyword>
<evidence type="ECO:0000313" key="13">
    <source>
        <dbReference type="Proteomes" id="UP001597048"/>
    </source>
</evidence>
<dbReference type="RefSeq" id="WP_379556884.1">
    <property type="nucleotide sequence ID" value="NZ_JBHTJS010000004.1"/>
</dbReference>
<feature type="transmembrane region" description="Helical" evidence="9">
    <location>
        <begin position="194"/>
        <end position="216"/>
    </location>
</feature>
<dbReference type="PRINTS" id="PR00260">
    <property type="entry name" value="CHEMTRNSDUCR"/>
</dbReference>
<feature type="domain" description="T-SNARE coiled-coil homology" evidence="11">
    <location>
        <begin position="462"/>
        <end position="507"/>
    </location>
</feature>
<dbReference type="Proteomes" id="UP001597048">
    <property type="component" value="Unassembled WGS sequence"/>
</dbReference>
<evidence type="ECO:0000256" key="5">
    <source>
        <dbReference type="ARBA" id="ARBA00023136"/>
    </source>
</evidence>
<proteinExistence type="inferred from homology"/>
<keyword evidence="2" id="KW-1003">Cell membrane</keyword>
<comment type="caution">
    <text evidence="12">The sequence shown here is derived from an EMBL/GenBank/DDBJ whole genome shotgun (WGS) entry which is preliminary data.</text>
</comment>
<evidence type="ECO:0000259" key="11">
    <source>
        <dbReference type="PROSITE" id="PS50192"/>
    </source>
</evidence>
<evidence type="ECO:0000256" key="1">
    <source>
        <dbReference type="ARBA" id="ARBA00004429"/>
    </source>
</evidence>
<evidence type="ECO:0000256" key="7">
    <source>
        <dbReference type="ARBA" id="ARBA00029447"/>
    </source>
</evidence>
<dbReference type="PANTHER" id="PTHR32089:SF119">
    <property type="entry name" value="METHYL-ACCEPTING CHEMOTAXIS PROTEIN CTPL"/>
    <property type="match status" value="1"/>
</dbReference>
<evidence type="ECO:0000256" key="9">
    <source>
        <dbReference type="SAM" id="Phobius"/>
    </source>
</evidence>
<feature type="domain" description="Methyl-accepting transducer" evidence="10">
    <location>
        <begin position="275"/>
        <end position="511"/>
    </location>
</feature>
<evidence type="ECO:0000256" key="4">
    <source>
        <dbReference type="ARBA" id="ARBA00022989"/>
    </source>
</evidence>
<dbReference type="SMART" id="SM00283">
    <property type="entry name" value="MA"/>
    <property type="match status" value="1"/>
</dbReference>
<evidence type="ECO:0000256" key="6">
    <source>
        <dbReference type="ARBA" id="ARBA00023224"/>
    </source>
</evidence>
<dbReference type="PROSITE" id="PS50111">
    <property type="entry name" value="CHEMOTAXIS_TRANSDUC_2"/>
    <property type="match status" value="1"/>
</dbReference>
<comment type="subcellular location">
    <subcellularLocation>
        <location evidence="1">Cell inner membrane</location>
        <topology evidence="1">Multi-pass membrane protein</topology>
    </subcellularLocation>
</comment>
<keyword evidence="2" id="KW-0997">Cell inner membrane</keyword>
<name>A0ABW3KCW4_9GAMM</name>
<evidence type="ECO:0000256" key="8">
    <source>
        <dbReference type="PROSITE-ProRule" id="PRU00284"/>
    </source>
</evidence>
<sequence length="558" mass="60260">MFKSLTLRSLIRLIFLVVLSLALVLGFALYLLLQSQQNVGKAHQDRFNYFNGSNMMRMYSTELSTHIRNYVVTDNQEKLNAYRDVLAITMGQAPRVNGLIASNEEMMSQMELTPSEMAQLEKGRQATITMINMEQEALRLMAMGQRALAQQQVLGVEYDQARKTLSHSVDKFVSMLLTRLSESLQAQEARNYQMVVFMASLVVLLVVLSLLLGLILRRMVLQPLGAEPSEMERVAGSIAEGDLSLSFAANSSGVYGKLQHMTEKLREVIGHIHQSSSSLSAAAEETSAVSLQTSANLSRQQQDTDQVAAAINQMAATVQEVSQNTSLAAASASSANDAAEQGKKVVQQTVVSISKLADDVVSTGHVVQSLADSSTQISTVVQVIQDIADRTNLLALNAAIEAARAGEQGRGFAVVADEVRQLAGQTQKSSQEIVTMIAKLQGDAEQALTAMAHGRQQAELTVGQAQEAERALELISAAVQTINDMNAQIATAVEEQATVTEDISRNLTGIHQVGDETAAGAEQTASASRELSELAAGLQQLVQGFKLEPDTLGAHYRR</sequence>
<organism evidence="12 13">
    <name type="scientific">Oceanisphaera ostreae</name>
    <dbReference type="NCBI Taxonomy" id="914151"/>
    <lineage>
        <taxon>Bacteria</taxon>
        <taxon>Pseudomonadati</taxon>
        <taxon>Pseudomonadota</taxon>
        <taxon>Gammaproteobacteria</taxon>
        <taxon>Aeromonadales</taxon>
        <taxon>Aeromonadaceae</taxon>
        <taxon>Oceanisphaera</taxon>
    </lineage>
</organism>
<accession>A0ABW3KCW4</accession>
<dbReference type="CDD" id="cd11386">
    <property type="entry name" value="MCP_signal"/>
    <property type="match status" value="1"/>
</dbReference>
<feature type="transmembrane region" description="Helical" evidence="9">
    <location>
        <begin position="12"/>
        <end position="33"/>
    </location>
</feature>
<dbReference type="InterPro" id="IPR004090">
    <property type="entry name" value="Chemotax_Me-accpt_rcpt"/>
</dbReference>
<dbReference type="InterPro" id="IPR004089">
    <property type="entry name" value="MCPsignal_dom"/>
</dbReference>
<reference evidence="13" key="1">
    <citation type="journal article" date="2019" name="Int. J. Syst. Evol. Microbiol.">
        <title>The Global Catalogue of Microorganisms (GCM) 10K type strain sequencing project: providing services to taxonomists for standard genome sequencing and annotation.</title>
        <authorList>
            <consortium name="The Broad Institute Genomics Platform"/>
            <consortium name="The Broad Institute Genome Sequencing Center for Infectious Disease"/>
            <person name="Wu L."/>
            <person name="Ma J."/>
        </authorList>
    </citation>
    <scope>NUCLEOTIDE SEQUENCE [LARGE SCALE GENOMIC DNA]</scope>
    <source>
        <strain evidence="13">CCUG 60525</strain>
    </source>
</reference>
<dbReference type="PROSITE" id="PS50192">
    <property type="entry name" value="T_SNARE"/>
    <property type="match status" value="1"/>
</dbReference>
<evidence type="ECO:0000256" key="3">
    <source>
        <dbReference type="ARBA" id="ARBA00022692"/>
    </source>
</evidence>
<evidence type="ECO:0000313" key="12">
    <source>
        <dbReference type="EMBL" id="MFD1006959.1"/>
    </source>
</evidence>
<keyword evidence="3 9" id="KW-0812">Transmembrane</keyword>
<keyword evidence="5 9" id="KW-0472">Membrane</keyword>
<protein>
    <submittedName>
        <fullName evidence="12">Methyl-accepting chemotaxis protein</fullName>
    </submittedName>
</protein>
<dbReference type="EMBL" id="JBHTJS010000004">
    <property type="protein sequence ID" value="MFD1006959.1"/>
    <property type="molecule type" value="Genomic_DNA"/>
</dbReference>
<comment type="similarity">
    <text evidence="7">Belongs to the methyl-accepting chemotaxis (MCP) protein family.</text>
</comment>
<evidence type="ECO:0000256" key="2">
    <source>
        <dbReference type="ARBA" id="ARBA00022519"/>
    </source>
</evidence>